<evidence type="ECO:0000313" key="3">
    <source>
        <dbReference type="Proteomes" id="UP000187203"/>
    </source>
</evidence>
<dbReference type="AlphaFoldDB" id="A0A1R3L019"/>
<reference evidence="3" key="1">
    <citation type="submission" date="2013-09" db="EMBL/GenBank/DDBJ databases">
        <title>Corchorus olitorius genome sequencing.</title>
        <authorList>
            <person name="Alam M."/>
            <person name="Haque M.S."/>
            <person name="Islam M.S."/>
            <person name="Emdad E.M."/>
            <person name="Islam M.M."/>
            <person name="Ahmed B."/>
            <person name="Halim A."/>
            <person name="Hossen Q.M.M."/>
            <person name="Hossain M.Z."/>
            <person name="Ahmed R."/>
            <person name="Khan M.M."/>
            <person name="Islam R."/>
            <person name="Rashid M.M."/>
            <person name="Khan S.A."/>
            <person name="Rahman M.S."/>
            <person name="Alam M."/>
            <person name="Yahiya A.S."/>
            <person name="Khan M.S."/>
            <person name="Azam M.S."/>
            <person name="Haque T."/>
            <person name="Lashkar M.Z.H."/>
            <person name="Akhand A.I."/>
            <person name="Morshed G."/>
            <person name="Roy S."/>
            <person name="Uddin K.S."/>
            <person name="Rabeya T."/>
            <person name="Hossain A.S."/>
            <person name="Chowdhury A."/>
            <person name="Snigdha A.R."/>
            <person name="Mortoza M.S."/>
            <person name="Matin S.A."/>
            <person name="Hoque S.M.E."/>
            <person name="Islam M.K."/>
            <person name="Roy D.K."/>
            <person name="Haider R."/>
            <person name="Moosa M.M."/>
            <person name="Elias S.M."/>
            <person name="Hasan A.M."/>
            <person name="Jahan S."/>
            <person name="Shafiuddin M."/>
            <person name="Mahmood N."/>
            <person name="Shommy N.S."/>
        </authorList>
    </citation>
    <scope>NUCLEOTIDE SEQUENCE [LARGE SCALE GENOMIC DNA]</scope>
    <source>
        <strain evidence="3">cv. O-4</strain>
    </source>
</reference>
<organism evidence="2 3">
    <name type="scientific">Corchorus olitorius</name>
    <dbReference type="NCBI Taxonomy" id="93759"/>
    <lineage>
        <taxon>Eukaryota</taxon>
        <taxon>Viridiplantae</taxon>
        <taxon>Streptophyta</taxon>
        <taxon>Embryophyta</taxon>
        <taxon>Tracheophyta</taxon>
        <taxon>Spermatophyta</taxon>
        <taxon>Magnoliopsida</taxon>
        <taxon>eudicotyledons</taxon>
        <taxon>Gunneridae</taxon>
        <taxon>Pentapetalae</taxon>
        <taxon>rosids</taxon>
        <taxon>malvids</taxon>
        <taxon>Malvales</taxon>
        <taxon>Malvaceae</taxon>
        <taxon>Grewioideae</taxon>
        <taxon>Apeibeae</taxon>
        <taxon>Corchorus</taxon>
    </lineage>
</organism>
<protein>
    <submittedName>
        <fullName evidence="2">Uncharacterized protein</fullName>
    </submittedName>
</protein>
<feature type="region of interest" description="Disordered" evidence="1">
    <location>
        <begin position="1"/>
        <end position="31"/>
    </location>
</feature>
<evidence type="ECO:0000256" key="1">
    <source>
        <dbReference type="SAM" id="MobiDB-lite"/>
    </source>
</evidence>
<dbReference type="Proteomes" id="UP000187203">
    <property type="component" value="Unassembled WGS sequence"/>
</dbReference>
<gene>
    <name evidence="2" type="ORF">COLO4_02920</name>
</gene>
<dbReference type="EMBL" id="AWUE01008421">
    <property type="protein sequence ID" value="OMP12647.1"/>
    <property type="molecule type" value="Genomic_DNA"/>
</dbReference>
<name>A0A1R3L019_9ROSI</name>
<proteinExistence type="predicted"/>
<evidence type="ECO:0000313" key="2">
    <source>
        <dbReference type="EMBL" id="OMP12647.1"/>
    </source>
</evidence>
<keyword evidence="3" id="KW-1185">Reference proteome</keyword>
<comment type="caution">
    <text evidence="2">The sequence shown here is derived from an EMBL/GenBank/DDBJ whole genome shotgun (WGS) entry which is preliminary data.</text>
</comment>
<accession>A0A1R3L019</accession>
<feature type="compositionally biased region" description="Basic and acidic residues" evidence="1">
    <location>
        <begin position="10"/>
        <end position="24"/>
    </location>
</feature>
<sequence length="31" mass="3668">MVKRAVLAQREARVRDEEGEESKLKNGRRKK</sequence>